<sequence>MEVPGDFLQVSKCDAHLQEGPETGSGELQAPGRGLTSLMSFYDKVTSLVDEGKALDAMYLEFSVLDGIRSTVGNGTRTMVILLYLALVRLHLESCVQFWITHNKKDIEVLECVPRATEQVEFGAYKSPLSDSTSL</sequence>
<proteinExistence type="predicted"/>
<protein>
    <submittedName>
        <fullName evidence="1">Uncharacterized protein</fullName>
    </submittedName>
</protein>
<dbReference type="EMBL" id="SWJQ01000043">
    <property type="protein sequence ID" value="TRZ24649.1"/>
    <property type="molecule type" value="Genomic_DNA"/>
</dbReference>
<name>A0A8K1LSG1_9PASS</name>
<evidence type="ECO:0000313" key="1">
    <source>
        <dbReference type="EMBL" id="TRZ24649.1"/>
    </source>
</evidence>
<evidence type="ECO:0000313" key="2">
    <source>
        <dbReference type="Proteomes" id="UP000796761"/>
    </source>
</evidence>
<accession>A0A8K1LSG1</accession>
<organism evidence="1 2">
    <name type="scientific">Zosterops borbonicus</name>
    <dbReference type="NCBI Taxonomy" id="364589"/>
    <lineage>
        <taxon>Eukaryota</taxon>
        <taxon>Metazoa</taxon>
        <taxon>Chordata</taxon>
        <taxon>Craniata</taxon>
        <taxon>Vertebrata</taxon>
        <taxon>Euteleostomi</taxon>
        <taxon>Archelosauria</taxon>
        <taxon>Archosauria</taxon>
        <taxon>Dinosauria</taxon>
        <taxon>Saurischia</taxon>
        <taxon>Theropoda</taxon>
        <taxon>Coelurosauria</taxon>
        <taxon>Aves</taxon>
        <taxon>Neognathae</taxon>
        <taxon>Neoaves</taxon>
        <taxon>Telluraves</taxon>
        <taxon>Australaves</taxon>
        <taxon>Passeriformes</taxon>
        <taxon>Sylvioidea</taxon>
        <taxon>Zosteropidae</taxon>
        <taxon>Zosterops</taxon>
    </lineage>
</organism>
<dbReference type="OrthoDB" id="276744at2759"/>
<reference evidence="1" key="1">
    <citation type="submission" date="2019-04" db="EMBL/GenBank/DDBJ databases">
        <title>Genome assembly of Zosterops borbonicus 15179.</title>
        <authorList>
            <person name="Leroy T."/>
            <person name="Anselmetti Y."/>
            <person name="Tilak M.-K."/>
            <person name="Nabholz B."/>
        </authorList>
    </citation>
    <scope>NUCLEOTIDE SEQUENCE</scope>
    <source>
        <strain evidence="1">HGM_15179</strain>
        <tissue evidence="1">Muscle</tissue>
    </source>
</reference>
<gene>
    <name evidence="1" type="ORF">HGM15179_002477</name>
</gene>
<keyword evidence="2" id="KW-1185">Reference proteome</keyword>
<dbReference type="Proteomes" id="UP000796761">
    <property type="component" value="Unassembled WGS sequence"/>
</dbReference>
<comment type="caution">
    <text evidence="1">The sequence shown here is derived from an EMBL/GenBank/DDBJ whole genome shotgun (WGS) entry which is preliminary data.</text>
</comment>
<dbReference type="AlphaFoldDB" id="A0A8K1LSG1"/>